<dbReference type="AlphaFoldDB" id="A0A0W0GA01"/>
<comment type="caution">
    <text evidence="1">The sequence shown here is derived from an EMBL/GenBank/DDBJ whole genome shotgun (WGS) entry which is preliminary data.</text>
</comment>
<gene>
    <name evidence="1" type="ORF">WG66_2013</name>
</gene>
<accession>A0A0W0GA01</accession>
<protein>
    <submittedName>
        <fullName evidence="1">Uncharacterized protein</fullName>
    </submittedName>
</protein>
<organism evidence="1 2">
    <name type="scientific">Moniliophthora roreri</name>
    <name type="common">Frosty pod rot fungus</name>
    <name type="synonym">Monilia roreri</name>
    <dbReference type="NCBI Taxonomy" id="221103"/>
    <lineage>
        <taxon>Eukaryota</taxon>
        <taxon>Fungi</taxon>
        <taxon>Dikarya</taxon>
        <taxon>Basidiomycota</taxon>
        <taxon>Agaricomycotina</taxon>
        <taxon>Agaricomycetes</taxon>
        <taxon>Agaricomycetidae</taxon>
        <taxon>Agaricales</taxon>
        <taxon>Marasmiineae</taxon>
        <taxon>Marasmiaceae</taxon>
        <taxon>Moniliophthora</taxon>
    </lineage>
</organism>
<dbReference type="Proteomes" id="UP000054988">
    <property type="component" value="Unassembled WGS sequence"/>
</dbReference>
<proteinExistence type="predicted"/>
<evidence type="ECO:0000313" key="2">
    <source>
        <dbReference type="Proteomes" id="UP000054988"/>
    </source>
</evidence>
<reference evidence="1 2" key="1">
    <citation type="submission" date="2015-12" db="EMBL/GenBank/DDBJ databases">
        <title>Draft genome sequence of Moniliophthora roreri, the causal agent of frosty pod rot of cacao.</title>
        <authorList>
            <person name="Aime M.C."/>
            <person name="Diaz-Valderrama J.R."/>
            <person name="Kijpornyongpan T."/>
            <person name="Phillips-Mora W."/>
        </authorList>
    </citation>
    <scope>NUCLEOTIDE SEQUENCE [LARGE SCALE GENOMIC DNA]</scope>
    <source>
        <strain evidence="1 2">MCA 2952</strain>
    </source>
</reference>
<name>A0A0W0GA01_MONRR</name>
<dbReference type="EMBL" id="LATX01000714">
    <property type="protein sequence ID" value="KTB45410.1"/>
    <property type="molecule type" value="Genomic_DNA"/>
</dbReference>
<evidence type="ECO:0000313" key="1">
    <source>
        <dbReference type="EMBL" id="KTB45410.1"/>
    </source>
</evidence>
<sequence>MADDAGIANVTSEIMVLTAHSTT</sequence>